<proteinExistence type="predicted"/>
<evidence type="ECO:0000313" key="4">
    <source>
        <dbReference type="EMBL" id="SCE67809.1"/>
    </source>
</evidence>
<evidence type="ECO:0000313" key="3">
    <source>
        <dbReference type="EMBL" id="RAN95197.1"/>
    </source>
</evidence>
<protein>
    <recommendedName>
        <fullName evidence="7">DUF4307 domain-containing protein</fullName>
    </recommendedName>
</protein>
<dbReference type="EMBL" id="FMCR01000001">
    <property type="protein sequence ID" value="SCE67809.1"/>
    <property type="molecule type" value="Genomic_DNA"/>
</dbReference>
<keyword evidence="2" id="KW-1133">Transmembrane helix</keyword>
<dbReference type="InterPro" id="IPR025443">
    <property type="entry name" value="DUF4307"/>
</dbReference>
<reference evidence="4 5" key="1">
    <citation type="submission" date="2016-06" db="EMBL/GenBank/DDBJ databases">
        <authorList>
            <person name="Kjaerup R.B."/>
            <person name="Dalgaard T.S."/>
            <person name="Juul-Madsen H.R."/>
        </authorList>
    </citation>
    <scope>NUCLEOTIDE SEQUENCE [LARGE SCALE GENOMIC DNA]</scope>
    <source>
        <strain evidence="4 5">DSM 44871</strain>
    </source>
</reference>
<evidence type="ECO:0000256" key="2">
    <source>
        <dbReference type="SAM" id="Phobius"/>
    </source>
</evidence>
<dbReference type="STRING" id="285676.GA0070561_0791"/>
<keyword evidence="6" id="KW-1185">Reference proteome</keyword>
<dbReference type="EMBL" id="PXXW01000036">
    <property type="protein sequence ID" value="RAN95197.1"/>
    <property type="molecule type" value="Genomic_DNA"/>
</dbReference>
<sequence length="146" mass="15834">MTETHATISPGAPVFPAGRYGRRRAPGGKRRRTLLAALALLALVATLTVISVRLYRQYGDPAYDAQVITYTDITDKQVLVDFRVTVPPGGSAVCVLRARDRAGAEVGREQVTVTADPGDRHVTTQHRLATTARPFIGEVLRCRPPS</sequence>
<dbReference type="Pfam" id="PF14155">
    <property type="entry name" value="DUF4307"/>
    <property type="match status" value="1"/>
</dbReference>
<feature type="region of interest" description="Disordered" evidence="1">
    <location>
        <begin position="1"/>
        <end position="26"/>
    </location>
</feature>
<keyword evidence="2" id="KW-0472">Membrane</keyword>
<evidence type="ECO:0008006" key="7">
    <source>
        <dbReference type="Google" id="ProtNLM"/>
    </source>
</evidence>
<evidence type="ECO:0000313" key="6">
    <source>
        <dbReference type="Proteomes" id="UP000249334"/>
    </source>
</evidence>
<accession>A0A1C4U871</accession>
<dbReference type="AlphaFoldDB" id="A0A1C4U871"/>
<feature type="transmembrane region" description="Helical" evidence="2">
    <location>
        <begin position="33"/>
        <end position="55"/>
    </location>
</feature>
<gene>
    <name evidence="4" type="ORF">GA0070561_0791</name>
    <name evidence="3" type="ORF">GAR05_04461</name>
</gene>
<organism evidence="4 5">
    <name type="scientific">Micromonospora saelicesensis</name>
    <dbReference type="NCBI Taxonomy" id="285676"/>
    <lineage>
        <taxon>Bacteria</taxon>
        <taxon>Bacillati</taxon>
        <taxon>Actinomycetota</taxon>
        <taxon>Actinomycetes</taxon>
        <taxon>Micromonosporales</taxon>
        <taxon>Micromonosporaceae</taxon>
        <taxon>Micromonospora</taxon>
    </lineage>
</organism>
<dbReference type="RefSeq" id="WP_091394190.1">
    <property type="nucleotide sequence ID" value="NZ_FMCR01000001.1"/>
</dbReference>
<reference evidence="3 6" key="2">
    <citation type="submission" date="2018-03" db="EMBL/GenBank/DDBJ databases">
        <title>Genomic framework for the identification of Micromonospora saelicesensis and Micromonospora noduli.</title>
        <authorList>
            <person name="Riesco R."/>
            <person name="Trujillo M.E."/>
        </authorList>
    </citation>
    <scope>NUCLEOTIDE SEQUENCE [LARGE SCALE GENOMIC DNA]</scope>
    <source>
        <strain evidence="3 6">GAR05</strain>
    </source>
</reference>
<keyword evidence="2" id="KW-0812">Transmembrane</keyword>
<dbReference type="Proteomes" id="UP000198864">
    <property type="component" value="Unassembled WGS sequence"/>
</dbReference>
<evidence type="ECO:0000313" key="5">
    <source>
        <dbReference type="Proteomes" id="UP000198864"/>
    </source>
</evidence>
<dbReference type="Proteomes" id="UP000249334">
    <property type="component" value="Unassembled WGS sequence"/>
</dbReference>
<name>A0A1C4U871_9ACTN</name>
<evidence type="ECO:0000256" key="1">
    <source>
        <dbReference type="SAM" id="MobiDB-lite"/>
    </source>
</evidence>